<dbReference type="EMBL" id="FUYB01000003">
    <property type="protein sequence ID" value="SKA72360.1"/>
    <property type="molecule type" value="Genomic_DNA"/>
</dbReference>
<name>A0A1T4W517_9GAMM</name>
<dbReference type="InterPro" id="IPR009241">
    <property type="entry name" value="HigB-like"/>
</dbReference>
<dbReference type="InterPro" id="IPR014056">
    <property type="entry name" value="TypeIITA-like_toxin_pred"/>
</dbReference>
<proteinExistence type="predicted"/>
<dbReference type="OrthoDB" id="9800258at2"/>
<reference evidence="1 2" key="1">
    <citation type="submission" date="2017-02" db="EMBL/GenBank/DDBJ databases">
        <authorList>
            <person name="Peterson S.W."/>
        </authorList>
    </citation>
    <scope>NUCLEOTIDE SEQUENCE [LARGE SCALE GENOMIC DNA]</scope>
    <source>
        <strain evidence="1 2">ATCC 49788</strain>
    </source>
</reference>
<sequence>MYTLIETEAYAAWFAGLRDRQAKARILVRLRRVELGNLGDHKSVGEGVAELRLTYGAGYRIYYTLRNGEVIILLGGGDKSSQSADIEQAKALLELIKKEAP</sequence>
<dbReference type="PANTHER" id="PTHR41791:SF1">
    <property type="entry name" value="SSL7039 PROTEIN"/>
    <property type="match status" value="1"/>
</dbReference>
<dbReference type="AlphaFoldDB" id="A0A1T4W517"/>
<dbReference type="Pfam" id="PF05973">
    <property type="entry name" value="Gp49"/>
    <property type="match status" value="1"/>
</dbReference>
<evidence type="ECO:0000313" key="2">
    <source>
        <dbReference type="Proteomes" id="UP000190460"/>
    </source>
</evidence>
<evidence type="ECO:0000313" key="1">
    <source>
        <dbReference type="EMBL" id="SKA72360.1"/>
    </source>
</evidence>
<gene>
    <name evidence="1" type="ORF">SAMN02745130_01047</name>
</gene>
<accession>A0A1T4W517</accession>
<dbReference type="Proteomes" id="UP000190460">
    <property type="component" value="Unassembled WGS sequence"/>
</dbReference>
<protein>
    <submittedName>
        <fullName evidence="1">Putative addiction module killer protein</fullName>
    </submittedName>
</protein>
<dbReference type="PIRSF" id="PIRSF028744">
    <property type="entry name" value="Addict_mod_HI1419"/>
    <property type="match status" value="1"/>
</dbReference>
<dbReference type="RefSeq" id="WP_078921648.1">
    <property type="nucleotide sequence ID" value="NZ_FUYB01000003.1"/>
</dbReference>
<keyword evidence="2" id="KW-1185">Reference proteome</keyword>
<dbReference type="PANTHER" id="PTHR41791">
    <property type="entry name" value="SSL7039 PROTEIN"/>
    <property type="match status" value="1"/>
</dbReference>
<dbReference type="STRING" id="92487.SAMN02745130_01047"/>
<dbReference type="NCBIfam" id="TIGR02683">
    <property type="entry name" value="upstrm_HI1419"/>
    <property type="match status" value="1"/>
</dbReference>
<organism evidence="1 2">
    <name type="scientific">Thiothrix eikelboomii</name>
    <dbReference type="NCBI Taxonomy" id="92487"/>
    <lineage>
        <taxon>Bacteria</taxon>
        <taxon>Pseudomonadati</taxon>
        <taxon>Pseudomonadota</taxon>
        <taxon>Gammaproteobacteria</taxon>
        <taxon>Thiotrichales</taxon>
        <taxon>Thiotrichaceae</taxon>
        <taxon>Thiothrix</taxon>
    </lineage>
</organism>